<dbReference type="Proteomes" id="UP000373269">
    <property type="component" value="Chromosome"/>
</dbReference>
<keyword evidence="1" id="KW-0812">Transmembrane</keyword>
<sequence>MNKPILKVKGVVCVENRFFIGIINGFILSAILWISIFGWIRIIKYLL</sequence>
<evidence type="ECO:0000256" key="1">
    <source>
        <dbReference type="SAM" id="Phobius"/>
    </source>
</evidence>
<reference evidence="2 3" key="1">
    <citation type="submission" date="2019-11" db="EMBL/GenBank/DDBJ databases">
        <title>Whole Genome Sequencing and Comparative Genomic Analyses of Lysinibacillus pakistanensis LZH-9, a Halotolerant Strain with Excellent COD Removal Capability.</title>
        <authorList>
            <person name="Zhou H."/>
        </authorList>
    </citation>
    <scope>NUCLEOTIDE SEQUENCE [LARGE SCALE GENOMIC DNA]</scope>
    <source>
        <strain evidence="2 3">LZH-9</strain>
    </source>
</reference>
<accession>A0ABX6DB13</accession>
<organism evidence="2 3">
    <name type="scientific">Lysinibacillus pakistanensis</name>
    <dbReference type="NCBI Taxonomy" id="759811"/>
    <lineage>
        <taxon>Bacteria</taxon>
        <taxon>Bacillati</taxon>
        <taxon>Bacillota</taxon>
        <taxon>Bacilli</taxon>
        <taxon>Bacillales</taxon>
        <taxon>Bacillaceae</taxon>
        <taxon>Lysinibacillus</taxon>
    </lineage>
</organism>
<name>A0ABX6DB13_9BACI</name>
<gene>
    <name evidence="2" type="ORF">GDS87_13190</name>
</gene>
<dbReference type="EMBL" id="CP045835">
    <property type="protein sequence ID" value="QGG51836.1"/>
    <property type="molecule type" value="Genomic_DNA"/>
</dbReference>
<protein>
    <submittedName>
        <fullName evidence="2">Uncharacterized protein</fullName>
    </submittedName>
</protein>
<evidence type="ECO:0000313" key="3">
    <source>
        <dbReference type="Proteomes" id="UP000373269"/>
    </source>
</evidence>
<feature type="transmembrane region" description="Helical" evidence="1">
    <location>
        <begin position="18"/>
        <end position="40"/>
    </location>
</feature>
<evidence type="ECO:0000313" key="2">
    <source>
        <dbReference type="EMBL" id="QGG51836.1"/>
    </source>
</evidence>
<keyword evidence="1" id="KW-0472">Membrane</keyword>
<keyword evidence="3" id="KW-1185">Reference proteome</keyword>
<proteinExistence type="predicted"/>
<keyword evidence="1" id="KW-1133">Transmembrane helix</keyword>